<comment type="caution">
    <text evidence="1">The sequence shown here is derived from an EMBL/GenBank/DDBJ whole genome shotgun (WGS) entry which is preliminary data.</text>
</comment>
<reference evidence="1" key="1">
    <citation type="journal article" date="2023" name="GigaByte">
        <title>Genome assembly of the bearded iris, Iris pallida Lam.</title>
        <authorList>
            <person name="Bruccoleri R.E."/>
            <person name="Oakeley E.J."/>
            <person name="Faust A.M.E."/>
            <person name="Altorfer M."/>
            <person name="Dessus-Babus S."/>
            <person name="Burckhardt D."/>
            <person name="Oertli M."/>
            <person name="Naumann U."/>
            <person name="Petersen F."/>
            <person name="Wong J."/>
        </authorList>
    </citation>
    <scope>NUCLEOTIDE SEQUENCE</scope>
    <source>
        <strain evidence="1">GSM-AAB239-AS_SAM_17_03QT</strain>
    </source>
</reference>
<protein>
    <submittedName>
        <fullName evidence="1">Uncharacterized protein</fullName>
    </submittedName>
</protein>
<dbReference type="EMBL" id="JANAVB010014338">
    <property type="protein sequence ID" value="KAJ6834551.1"/>
    <property type="molecule type" value="Genomic_DNA"/>
</dbReference>
<name>A0AAX6H1V5_IRIPA</name>
<reference evidence="1" key="2">
    <citation type="submission" date="2023-04" db="EMBL/GenBank/DDBJ databases">
        <authorList>
            <person name="Bruccoleri R.E."/>
            <person name="Oakeley E.J."/>
            <person name="Faust A.-M."/>
            <person name="Dessus-Babus S."/>
            <person name="Altorfer M."/>
            <person name="Burckhardt D."/>
            <person name="Oertli M."/>
            <person name="Naumann U."/>
            <person name="Petersen F."/>
            <person name="Wong J."/>
        </authorList>
    </citation>
    <scope>NUCLEOTIDE SEQUENCE</scope>
    <source>
        <strain evidence="1">GSM-AAB239-AS_SAM_17_03QT</strain>
        <tissue evidence="1">Leaf</tissue>
    </source>
</reference>
<accession>A0AAX6H1V5</accession>
<organism evidence="1 2">
    <name type="scientific">Iris pallida</name>
    <name type="common">Sweet iris</name>
    <dbReference type="NCBI Taxonomy" id="29817"/>
    <lineage>
        <taxon>Eukaryota</taxon>
        <taxon>Viridiplantae</taxon>
        <taxon>Streptophyta</taxon>
        <taxon>Embryophyta</taxon>
        <taxon>Tracheophyta</taxon>
        <taxon>Spermatophyta</taxon>
        <taxon>Magnoliopsida</taxon>
        <taxon>Liliopsida</taxon>
        <taxon>Asparagales</taxon>
        <taxon>Iridaceae</taxon>
        <taxon>Iridoideae</taxon>
        <taxon>Irideae</taxon>
        <taxon>Iris</taxon>
    </lineage>
</organism>
<evidence type="ECO:0000313" key="2">
    <source>
        <dbReference type="Proteomes" id="UP001140949"/>
    </source>
</evidence>
<gene>
    <name evidence="1" type="ORF">M6B38_334215</name>
</gene>
<proteinExistence type="predicted"/>
<evidence type="ECO:0000313" key="1">
    <source>
        <dbReference type="EMBL" id="KAJ6834551.1"/>
    </source>
</evidence>
<keyword evidence="2" id="KW-1185">Reference proteome</keyword>
<dbReference type="Proteomes" id="UP001140949">
    <property type="component" value="Unassembled WGS sequence"/>
</dbReference>
<sequence length="74" mass="8734">MMCLAKHSEACDEEVYHRYWKLSILVNSSMLRRKRESLIEGVNILSQHLQCVHLTLIRSSQSRRLNSQQRPLVL</sequence>
<dbReference type="AlphaFoldDB" id="A0AAX6H1V5"/>